<sequence>TPTDNEEEEEEEDAVIGGSDAPVSCLEPERRRENRQSPCRSIRQSSVAFGTSSTNHSRWRMKIAAILFTLSLFLGWSSTDTLDNSIGIDDSHHCALEMHKAQAFRGRKFSIFGSKVRLRGLQKSLNTIGE</sequence>
<organism evidence="2 3">
    <name type="scientific">Tigriopus californicus</name>
    <name type="common">Marine copepod</name>
    <dbReference type="NCBI Taxonomy" id="6832"/>
    <lineage>
        <taxon>Eukaryota</taxon>
        <taxon>Metazoa</taxon>
        <taxon>Ecdysozoa</taxon>
        <taxon>Arthropoda</taxon>
        <taxon>Crustacea</taxon>
        <taxon>Multicrustacea</taxon>
        <taxon>Hexanauplia</taxon>
        <taxon>Copepoda</taxon>
        <taxon>Harpacticoida</taxon>
        <taxon>Harpacticidae</taxon>
        <taxon>Tigriopus</taxon>
    </lineage>
</organism>
<proteinExistence type="predicted"/>
<comment type="caution">
    <text evidence="2">The sequence shown here is derived from an EMBL/GenBank/DDBJ whole genome shotgun (WGS) entry which is preliminary data.</text>
</comment>
<reference evidence="2 3" key="1">
    <citation type="journal article" date="2018" name="Nat. Ecol. Evol.">
        <title>Genomic signatures of mitonuclear coevolution across populations of Tigriopus californicus.</title>
        <authorList>
            <person name="Barreto F.S."/>
            <person name="Watson E.T."/>
            <person name="Lima T.G."/>
            <person name="Willett C.S."/>
            <person name="Edmands S."/>
            <person name="Li W."/>
            <person name="Burton R.S."/>
        </authorList>
    </citation>
    <scope>NUCLEOTIDE SEQUENCE [LARGE SCALE GENOMIC DNA]</scope>
    <source>
        <strain evidence="2 3">San Diego</strain>
    </source>
</reference>
<evidence type="ECO:0000313" key="2">
    <source>
        <dbReference type="EMBL" id="TRY75233.1"/>
    </source>
</evidence>
<feature type="non-terminal residue" evidence="2">
    <location>
        <position position="1"/>
    </location>
</feature>
<feature type="compositionally biased region" description="Acidic residues" evidence="1">
    <location>
        <begin position="1"/>
        <end position="14"/>
    </location>
</feature>
<protein>
    <submittedName>
        <fullName evidence="2">Uncharacterized protein</fullName>
    </submittedName>
</protein>
<accession>A0A553PC31</accession>
<dbReference type="Proteomes" id="UP000318571">
    <property type="component" value="Chromosome 2"/>
</dbReference>
<gene>
    <name evidence="2" type="ORF">TCAL_15645</name>
</gene>
<name>A0A553PC31_TIGCA</name>
<keyword evidence="3" id="KW-1185">Reference proteome</keyword>
<evidence type="ECO:0000313" key="3">
    <source>
        <dbReference type="Proteomes" id="UP000318571"/>
    </source>
</evidence>
<dbReference type="AlphaFoldDB" id="A0A553PC31"/>
<feature type="compositionally biased region" description="Polar residues" evidence="1">
    <location>
        <begin position="36"/>
        <end position="54"/>
    </location>
</feature>
<evidence type="ECO:0000256" key="1">
    <source>
        <dbReference type="SAM" id="MobiDB-lite"/>
    </source>
</evidence>
<dbReference type="EMBL" id="VCGU01000005">
    <property type="protein sequence ID" value="TRY75233.1"/>
    <property type="molecule type" value="Genomic_DNA"/>
</dbReference>
<feature type="region of interest" description="Disordered" evidence="1">
    <location>
        <begin position="1"/>
        <end position="54"/>
    </location>
</feature>